<name>A0A8J5HFB8_ZINOF</name>
<accession>A0A8J5HFB8</accession>
<comment type="caution">
    <text evidence="1">The sequence shown here is derived from an EMBL/GenBank/DDBJ whole genome shotgun (WGS) entry which is preliminary data.</text>
</comment>
<evidence type="ECO:0000313" key="1">
    <source>
        <dbReference type="EMBL" id="KAG6520613.1"/>
    </source>
</evidence>
<gene>
    <name evidence="1" type="ORF">ZIOFF_017672</name>
</gene>
<protein>
    <submittedName>
        <fullName evidence="1">Uncharacterized protein</fullName>
    </submittedName>
</protein>
<dbReference type="Proteomes" id="UP000734854">
    <property type="component" value="Unassembled WGS sequence"/>
</dbReference>
<reference evidence="1 2" key="1">
    <citation type="submission" date="2020-08" db="EMBL/GenBank/DDBJ databases">
        <title>Plant Genome Project.</title>
        <authorList>
            <person name="Zhang R.-G."/>
        </authorList>
    </citation>
    <scope>NUCLEOTIDE SEQUENCE [LARGE SCALE GENOMIC DNA]</scope>
    <source>
        <tissue evidence="1">Rhizome</tissue>
    </source>
</reference>
<evidence type="ECO:0000313" key="2">
    <source>
        <dbReference type="Proteomes" id="UP000734854"/>
    </source>
</evidence>
<sequence length="139" mass="15906">MTATVELEDEMVVALVDHMMDLNWLRRTRDLIIPDSDVVVASAVPGGVKKPSTNVPSPEVMVWFPVRECCAEIVSVVVAAEVKERRKRDTGKGIRKRARMKLHWNMKKPRLPLLMAVSDESLKKMEYYLMAWPGMARRN</sequence>
<dbReference type="AlphaFoldDB" id="A0A8J5HFB8"/>
<organism evidence="1 2">
    <name type="scientific">Zingiber officinale</name>
    <name type="common">Ginger</name>
    <name type="synonym">Amomum zingiber</name>
    <dbReference type="NCBI Taxonomy" id="94328"/>
    <lineage>
        <taxon>Eukaryota</taxon>
        <taxon>Viridiplantae</taxon>
        <taxon>Streptophyta</taxon>
        <taxon>Embryophyta</taxon>
        <taxon>Tracheophyta</taxon>
        <taxon>Spermatophyta</taxon>
        <taxon>Magnoliopsida</taxon>
        <taxon>Liliopsida</taxon>
        <taxon>Zingiberales</taxon>
        <taxon>Zingiberaceae</taxon>
        <taxon>Zingiber</taxon>
    </lineage>
</organism>
<dbReference type="EMBL" id="JACMSC010000005">
    <property type="protein sequence ID" value="KAG6520613.1"/>
    <property type="molecule type" value="Genomic_DNA"/>
</dbReference>
<keyword evidence="2" id="KW-1185">Reference proteome</keyword>
<proteinExistence type="predicted"/>